<dbReference type="AlphaFoldDB" id="A0A453Q131"/>
<dbReference type="EnsemblPlants" id="AET6Gv20938000.1">
    <property type="protein sequence ID" value="AET6Gv20938000.1"/>
    <property type="gene ID" value="AET6Gv20938000"/>
</dbReference>
<protein>
    <recommendedName>
        <fullName evidence="4">Knottin scorpion toxin-like domain-containing protein</fullName>
    </recommendedName>
</protein>
<keyword evidence="1" id="KW-0732">Signal</keyword>
<evidence type="ECO:0000313" key="2">
    <source>
        <dbReference type="EnsemblPlants" id="AET6Gv20938000.1"/>
    </source>
</evidence>
<proteinExistence type="predicted"/>
<keyword evidence="3" id="KW-1185">Reference proteome</keyword>
<sequence>ASTSTIFFSTIITKKMAMASPSTALLLVAAALLLASCCHASPLPPHAISGGEAKKVADVVPAETDPAKCEMMVPCDGEKCTEHCVRIGLGNARGFCSFHDLHFECCCPMPPPLRSRRLSSSGSV</sequence>
<dbReference type="Gramene" id="AET6Gv20938000.1">
    <property type="protein sequence ID" value="AET6Gv20938000.1"/>
    <property type="gene ID" value="AET6Gv20938000"/>
</dbReference>
<organism evidence="2 3">
    <name type="scientific">Aegilops tauschii subsp. strangulata</name>
    <name type="common">Goatgrass</name>
    <dbReference type="NCBI Taxonomy" id="200361"/>
    <lineage>
        <taxon>Eukaryota</taxon>
        <taxon>Viridiplantae</taxon>
        <taxon>Streptophyta</taxon>
        <taxon>Embryophyta</taxon>
        <taxon>Tracheophyta</taxon>
        <taxon>Spermatophyta</taxon>
        <taxon>Magnoliopsida</taxon>
        <taxon>Liliopsida</taxon>
        <taxon>Poales</taxon>
        <taxon>Poaceae</taxon>
        <taxon>BOP clade</taxon>
        <taxon>Pooideae</taxon>
        <taxon>Triticodae</taxon>
        <taxon>Triticeae</taxon>
        <taxon>Triticinae</taxon>
        <taxon>Aegilops</taxon>
    </lineage>
</organism>
<reference evidence="3" key="2">
    <citation type="journal article" date="2017" name="Nat. Plants">
        <title>The Aegilops tauschii genome reveals multiple impacts of transposons.</title>
        <authorList>
            <person name="Zhao G."/>
            <person name="Zou C."/>
            <person name="Li K."/>
            <person name="Wang K."/>
            <person name="Li T."/>
            <person name="Gao L."/>
            <person name="Zhang X."/>
            <person name="Wang H."/>
            <person name="Yang Z."/>
            <person name="Liu X."/>
            <person name="Jiang W."/>
            <person name="Mao L."/>
            <person name="Kong X."/>
            <person name="Jiao Y."/>
            <person name="Jia J."/>
        </authorList>
    </citation>
    <scope>NUCLEOTIDE SEQUENCE [LARGE SCALE GENOMIC DNA]</scope>
    <source>
        <strain evidence="3">cv. AL8/78</strain>
    </source>
</reference>
<reference evidence="3" key="1">
    <citation type="journal article" date="2014" name="Science">
        <title>Ancient hybridizations among the ancestral genomes of bread wheat.</title>
        <authorList>
            <consortium name="International Wheat Genome Sequencing Consortium,"/>
            <person name="Marcussen T."/>
            <person name="Sandve S.R."/>
            <person name="Heier L."/>
            <person name="Spannagl M."/>
            <person name="Pfeifer M."/>
            <person name="Jakobsen K.S."/>
            <person name="Wulff B.B."/>
            <person name="Steuernagel B."/>
            <person name="Mayer K.F."/>
            <person name="Olsen O.A."/>
        </authorList>
    </citation>
    <scope>NUCLEOTIDE SEQUENCE [LARGE SCALE GENOMIC DNA]</scope>
    <source>
        <strain evidence="3">cv. AL8/78</strain>
    </source>
</reference>
<reference evidence="2" key="4">
    <citation type="submission" date="2019-03" db="UniProtKB">
        <authorList>
            <consortium name="EnsemblPlants"/>
        </authorList>
    </citation>
    <scope>IDENTIFICATION</scope>
</reference>
<feature type="chain" id="PRO_5019349817" description="Knottin scorpion toxin-like domain-containing protein" evidence="1">
    <location>
        <begin position="41"/>
        <end position="124"/>
    </location>
</feature>
<dbReference type="Proteomes" id="UP000015105">
    <property type="component" value="Chromosome 6D"/>
</dbReference>
<reference evidence="2" key="5">
    <citation type="journal article" date="2021" name="G3 (Bethesda)">
        <title>Aegilops tauschii genome assembly Aet v5.0 features greater sequence contiguity and improved annotation.</title>
        <authorList>
            <person name="Wang L."/>
            <person name="Zhu T."/>
            <person name="Rodriguez J.C."/>
            <person name="Deal K.R."/>
            <person name="Dubcovsky J."/>
            <person name="McGuire P.E."/>
            <person name="Lux T."/>
            <person name="Spannagl M."/>
            <person name="Mayer K.F.X."/>
            <person name="Baldrich P."/>
            <person name="Meyers B.C."/>
            <person name="Huo N."/>
            <person name="Gu Y.Q."/>
            <person name="Zhou H."/>
            <person name="Devos K.M."/>
            <person name="Bennetzen J.L."/>
            <person name="Unver T."/>
            <person name="Budak H."/>
            <person name="Gulick P.J."/>
            <person name="Galiba G."/>
            <person name="Kalapos B."/>
            <person name="Nelson D.R."/>
            <person name="Li P."/>
            <person name="You F.M."/>
            <person name="Luo M.C."/>
            <person name="Dvorak J."/>
        </authorList>
    </citation>
    <scope>NUCLEOTIDE SEQUENCE [LARGE SCALE GENOMIC DNA]</scope>
    <source>
        <strain evidence="2">cv. AL8/78</strain>
    </source>
</reference>
<evidence type="ECO:0008006" key="4">
    <source>
        <dbReference type="Google" id="ProtNLM"/>
    </source>
</evidence>
<accession>A0A453Q131</accession>
<evidence type="ECO:0000313" key="3">
    <source>
        <dbReference type="Proteomes" id="UP000015105"/>
    </source>
</evidence>
<reference evidence="2" key="3">
    <citation type="journal article" date="2017" name="Nature">
        <title>Genome sequence of the progenitor of the wheat D genome Aegilops tauschii.</title>
        <authorList>
            <person name="Luo M.C."/>
            <person name="Gu Y.Q."/>
            <person name="Puiu D."/>
            <person name="Wang H."/>
            <person name="Twardziok S.O."/>
            <person name="Deal K.R."/>
            <person name="Huo N."/>
            <person name="Zhu T."/>
            <person name="Wang L."/>
            <person name="Wang Y."/>
            <person name="McGuire P.E."/>
            <person name="Liu S."/>
            <person name="Long H."/>
            <person name="Ramasamy R.K."/>
            <person name="Rodriguez J.C."/>
            <person name="Van S.L."/>
            <person name="Yuan L."/>
            <person name="Wang Z."/>
            <person name="Xia Z."/>
            <person name="Xiao L."/>
            <person name="Anderson O.D."/>
            <person name="Ouyang S."/>
            <person name="Liang Y."/>
            <person name="Zimin A.V."/>
            <person name="Pertea G."/>
            <person name="Qi P."/>
            <person name="Bennetzen J.L."/>
            <person name="Dai X."/>
            <person name="Dawson M.W."/>
            <person name="Muller H.G."/>
            <person name="Kugler K."/>
            <person name="Rivarola-Duarte L."/>
            <person name="Spannagl M."/>
            <person name="Mayer K.F.X."/>
            <person name="Lu F.H."/>
            <person name="Bevan M.W."/>
            <person name="Leroy P."/>
            <person name="Li P."/>
            <person name="You F.M."/>
            <person name="Sun Q."/>
            <person name="Liu Z."/>
            <person name="Lyons E."/>
            <person name="Wicker T."/>
            <person name="Salzberg S.L."/>
            <person name="Devos K.M."/>
            <person name="Dvorak J."/>
        </authorList>
    </citation>
    <scope>NUCLEOTIDE SEQUENCE [LARGE SCALE GENOMIC DNA]</scope>
    <source>
        <strain evidence="2">cv. AL8/78</strain>
    </source>
</reference>
<name>A0A453Q131_AEGTS</name>
<evidence type="ECO:0000256" key="1">
    <source>
        <dbReference type="SAM" id="SignalP"/>
    </source>
</evidence>
<feature type="signal peptide" evidence="1">
    <location>
        <begin position="1"/>
        <end position="40"/>
    </location>
</feature>